<name>A0AAD1WNM5_PELCU</name>
<evidence type="ECO:0000313" key="2">
    <source>
        <dbReference type="Proteomes" id="UP001295444"/>
    </source>
</evidence>
<reference evidence="1" key="1">
    <citation type="submission" date="2022-03" db="EMBL/GenBank/DDBJ databases">
        <authorList>
            <person name="Alioto T."/>
            <person name="Alioto T."/>
            <person name="Gomez Garrido J."/>
        </authorList>
    </citation>
    <scope>NUCLEOTIDE SEQUENCE</scope>
</reference>
<gene>
    <name evidence="1" type="ORF">PECUL_23A029597</name>
</gene>
<evidence type="ECO:0000313" key="1">
    <source>
        <dbReference type="EMBL" id="CAH2321747.1"/>
    </source>
</evidence>
<dbReference type="EMBL" id="OW240922">
    <property type="protein sequence ID" value="CAH2321747.1"/>
    <property type="molecule type" value="Genomic_DNA"/>
</dbReference>
<proteinExistence type="predicted"/>
<dbReference type="Proteomes" id="UP001295444">
    <property type="component" value="Chromosome 11"/>
</dbReference>
<protein>
    <submittedName>
        <fullName evidence="1">Uncharacterized protein</fullName>
    </submittedName>
</protein>
<organism evidence="1 2">
    <name type="scientific">Pelobates cultripes</name>
    <name type="common">Western spadefoot toad</name>
    <dbReference type="NCBI Taxonomy" id="61616"/>
    <lineage>
        <taxon>Eukaryota</taxon>
        <taxon>Metazoa</taxon>
        <taxon>Chordata</taxon>
        <taxon>Craniata</taxon>
        <taxon>Vertebrata</taxon>
        <taxon>Euteleostomi</taxon>
        <taxon>Amphibia</taxon>
        <taxon>Batrachia</taxon>
        <taxon>Anura</taxon>
        <taxon>Pelobatoidea</taxon>
        <taxon>Pelobatidae</taxon>
        <taxon>Pelobates</taxon>
    </lineage>
</organism>
<keyword evidence="2" id="KW-1185">Reference proteome</keyword>
<accession>A0AAD1WNM5</accession>
<dbReference type="AlphaFoldDB" id="A0AAD1WNM5"/>
<sequence>MEPQAPCGVSKMAAAPDILSSCKKVVKPHLTHQVLRWTLKQSYLPALHRSRKSALHLTHTDVQILKGTLGTCRLMTLLLRPGGLVDSRHQLLLELGAKEAKIGGSAAHCTSDGRKHSMTYPEMQRSLESQRCWTLYCGPREASDEQAWSLNCSS</sequence>